<dbReference type="EMBL" id="CP017253">
    <property type="protein sequence ID" value="AOR22971.1"/>
    <property type="molecule type" value="Genomic_DNA"/>
</dbReference>
<dbReference type="NCBIfam" id="TIGR02867">
    <property type="entry name" value="spore_II_P"/>
    <property type="match status" value="1"/>
</dbReference>
<keyword evidence="1" id="KW-0472">Membrane</keyword>
<proteinExistence type="predicted"/>
<evidence type="ECO:0000313" key="2">
    <source>
        <dbReference type="EMBL" id="AOR22971.1"/>
    </source>
</evidence>
<dbReference type="OrthoDB" id="1633470at2"/>
<keyword evidence="1" id="KW-1133">Transmembrane helix</keyword>
<organism evidence="2 3">
    <name type="scientific">Clostridium taeniosporum</name>
    <dbReference type="NCBI Taxonomy" id="394958"/>
    <lineage>
        <taxon>Bacteria</taxon>
        <taxon>Bacillati</taxon>
        <taxon>Bacillota</taxon>
        <taxon>Clostridia</taxon>
        <taxon>Eubacteriales</taxon>
        <taxon>Clostridiaceae</taxon>
        <taxon>Clostridium</taxon>
    </lineage>
</organism>
<evidence type="ECO:0000313" key="3">
    <source>
        <dbReference type="Proteomes" id="UP000094652"/>
    </source>
</evidence>
<dbReference type="Pfam" id="PF07454">
    <property type="entry name" value="SpoIIP"/>
    <property type="match status" value="1"/>
</dbReference>
<name>A0A1D7XI04_9CLOT</name>
<gene>
    <name evidence="2" type="ORF">BGI42_04230</name>
</gene>
<dbReference type="InterPro" id="IPR010897">
    <property type="entry name" value="Spore_II_P"/>
</dbReference>
<dbReference type="STRING" id="394958.BGI42_04230"/>
<reference evidence="3" key="1">
    <citation type="submission" date="2016-09" db="EMBL/GenBank/DDBJ databases">
        <title>Genomics of Clostridium taeniosporum, an organism which forms endospores with ribbon-like appendages.</title>
        <authorList>
            <person name="Walker J.R."/>
        </authorList>
    </citation>
    <scope>NUCLEOTIDE SEQUENCE [LARGE SCALE GENOMIC DNA]</scope>
    <source>
        <strain evidence="3">1/k</strain>
    </source>
</reference>
<keyword evidence="1" id="KW-0812">Transmembrane</keyword>
<sequence>MYKITPRRESFKQQNTRIKLLSGVNGGMIFLIIIILIFFFRVGNILKNCNERGGYAYVQLLNLGMPLVKEQVYNEESYAENNLSLENVVLKAVGLDCLTYKNILKSEVGFFYNIGDKEESKVTFNQFSVNEDSILKFSSKEKSLNNKIYDPSLKKQLNASKPEVLIYHTHTTEGYAEAPGGAPDTTDENANVVGAGDVLAKELEENYGISVIHDKTNHSVSYNDSYKRSSETVDKYLKKYGDFKIILDLHRDSVPNKDAMTTKVQGNNAAKIMFVNAKNSTRYKKNKELTERVFNKTNELFPGLTRKILTYTRGKNAFNQSKSDGSILFEMGSNVNSIEEAKVTARCMARVLAEILNR</sequence>
<accession>A0A1D7XI04</accession>
<dbReference type="KEGG" id="ctae:BGI42_04230"/>
<protein>
    <submittedName>
        <fullName evidence="2">Stage II sporulation protein P</fullName>
    </submittedName>
</protein>
<feature type="transmembrane region" description="Helical" evidence="1">
    <location>
        <begin position="20"/>
        <end position="40"/>
    </location>
</feature>
<dbReference type="RefSeq" id="WP_069679127.1">
    <property type="nucleotide sequence ID" value="NZ_CP017253.2"/>
</dbReference>
<dbReference type="AlphaFoldDB" id="A0A1D7XI04"/>
<dbReference type="Proteomes" id="UP000094652">
    <property type="component" value="Chromosome"/>
</dbReference>
<evidence type="ECO:0000256" key="1">
    <source>
        <dbReference type="SAM" id="Phobius"/>
    </source>
</evidence>
<keyword evidence="3" id="KW-1185">Reference proteome</keyword>